<evidence type="ECO:0000313" key="3">
    <source>
        <dbReference type="Proteomes" id="UP000260862"/>
    </source>
</evidence>
<evidence type="ECO:0000256" key="1">
    <source>
        <dbReference type="SAM" id="Phobius"/>
    </source>
</evidence>
<name>A0A3E4MR35_9BACT</name>
<sequence>MTDKIKHLGIVESINGSYLKVRIVQTSACSACSIKGHCSAAESKEKLIDVYNKSGLACQVGSQVMISGATSLGMRAVMWAFVFPFVVLLVSLFVAMYFTGGDEVVSSIASLCMLIPYYLILFFCREKFRRTFVFVLESINN</sequence>
<dbReference type="AlphaFoldDB" id="A0A3E4MR35"/>
<keyword evidence="3" id="KW-1185">Reference proteome</keyword>
<comment type="caution">
    <text evidence="2">The sequence shown here is derived from an EMBL/GenBank/DDBJ whole genome shotgun (WGS) entry which is preliminary data.</text>
</comment>
<dbReference type="Proteomes" id="UP000260862">
    <property type="component" value="Unassembled WGS sequence"/>
</dbReference>
<dbReference type="Pfam" id="PF04246">
    <property type="entry name" value="RseC_MucC"/>
    <property type="match status" value="1"/>
</dbReference>
<feature type="transmembrane region" description="Helical" evidence="1">
    <location>
        <begin position="76"/>
        <end position="98"/>
    </location>
</feature>
<keyword evidence="1" id="KW-0472">Membrane</keyword>
<dbReference type="EMBL" id="QSQT01000033">
    <property type="protein sequence ID" value="RGK52213.1"/>
    <property type="molecule type" value="Genomic_DNA"/>
</dbReference>
<proteinExistence type="predicted"/>
<reference evidence="2 3" key="1">
    <citation type="submission" date="2018-08" db="EMBL/GenBank/DDBJ databases">
        <title>A genome reference for cultivated species of the human gut microbiota.</title>
        <authorList>
            <person name="Zou Y."/>
            <person name="Xue W."/>
            <person name="Luo G."/>
        </authorList>
    </citation>
    <scope>NUCLEOTIDE SEQUENCE [LARGE SCALE GENOMIC DNA]</scope>
    <source>
        <strain evidence="2 3">TF10-3AC</strain>
    </source>
</reference>
<dbReference type="RefSeq" id="WP_117673838.1">
    <property type="nucleotide sequence ID" value="NZ_CABOGR010000033.1"/>
</dbReference>
<gene>
    <name evidence="2" type="ORF">DXD04_14050</name>
</gene>
<keyword evidence="1" id="KW-1133">Transmembrane helix</keyword>
<keyword evidence="1" id="KW-0812">Transmembrane</keyword>
<feature type="transmembrane region" description="Helical" evidence="1">
    <location>
        <begin position="104"/>
        <end position="124"/>
    </location>
</feature>
<protein>
    <submittedName>
        <fullName evidence="2">RseC/MucC family positive regulator of sigma(E)</fullName>
    </submittedName>
</protein>
<evidence type="ECO:0000313" key="2">
    <source>
        <dbReference type="EMBL" id="RGK52213.1"/>
    </source>
</evidence>
<organism evidence="2 3">
    <name type="scientific">Phocaeicola plebeius</name>
    <dbReference type="NCBI Taxonomy" id="310297"/>
    <lineage>
        <taxon>Bacteria</taxon>
        <taxon>Pseudomonadati</taxon>
        <taxon>Bacteroidota</taxon>
        <taxon>Bacteroidia</taxon>
        <taxon>Bacteroidales</taxon>
        <taxon>Bacteroidaceae</taxon>
        <taxon>Phocaeicola</taxon>
    </lineage>
</organism>
<accession>A0A3E4MR35</accession>